<dbReference type="RefSeq" id="WP_371720416.1">
    <property type="nucleotide sequence ID" value="NZ_JBGOOF010000056.1"/>
</dbReference>
<evidence type="ECO:0000313" key="3">
    <source>
        <dbReference type="Proteomes" id="UP001569151"/>
    </source>
</evidence>
<accession>A0ABV4MPH3</accession>
<dbReference type="Proteomes" id="UP001569151">
    <property type="component" value="Unassembled WGS sequence"/>
</dbReference>
<comment type="caution">
    <text evidence="2">The sequence shown here is derived from an EMBL/GenBank/DDBJ whole genome shotgun (WGS) entry which is preliminary data.</text>
</comment>
<evidence type="ECO:0008006" key="4">
    <source>
        <dbReference type="Google" id="ProtNLM"/>
    </source>
</evidence>
<dbReference type="EMBL" id="JBGOOS010000056">
    <property type="protein sequence ID" value="MEZ8211469.1"/>
    <property type="molecule type" value="Genomic_DNA"/>
</dbReference>
<gene>
    <name evidence="1" type="ORF">ACED39_22105</name>
    <name evidence="2" type="ORF">ACED39_22140</name>
</gene>
<keyword evidence="3" id="KW-1185">Reference proteome</keyword>
<evidence type="ECO:0000313" key="1">
    <source>
        <dbReference type="EMBL" id="MEZ8211462.1"/>
    </source>
</evidence>
<sequence>MSIFESDYTPQEIELIKEFYPIRTARDIGFFLGRTAGAIECKARRLGVLKRKRFTKEEDRFIANNCHRHTAIFVAYSLGRSVGTVMERAARLNCRFQKCGDDHPNTILTSQDIELIRDLHDEGMHCAEISEKFECSQSHIKDIVAFRKRLYADSVERNITLDS</sequence>
<organism evidence="2 3">
    <name type="scientific">Vibrio bivalvicida</name>
    <dbReference type="NCBI Taxonomy" id="1276888"/>
    <lineage>
        <taxon>Bacteria</taxon>
        <taxon>Pseudomonadati</taxon>
        <taxon>Pseudomonadota</taxon>
        <taxon>Gammaproteobacteria</taxon>
        <taxon>Vibrionales</taxon>
        <taxon>Vibrionaceae</taxon>
        <taxon>Vibrio</taxon>
        <taxon>Vibrio oreintalis group</taxon>
    </lineage>
</organism>
<protein>
    <recommendedName>
        <fullName evidence="4">AsnC family protein</fullName>
    </recommendedName>
</protein>
<dbReference type="EMBL" id="JBGOOS010000056">
    <property type="protein sequence ID" value="MEZ8211462.1"/>
    <property type="molecule type" value="Genomic_DNA"/>
</dbReference>
<reference evidence="2 3" key="1">
    <citation type="submission" date="2024-06" db="EMBL/GenBank/DDBJ databases">
        <authorList>
            <person name="Steensen K."/>
            <person name="Seneca J."/>
            <person name="Bartlau N."/>
            <person name="Yu A.X."/>
            <person name="Polz M.F."/>
        </authorList>
    </citation>
    <scope>NUCLEOTIDE SEQUENCE [LARGE SCALE GENOMIC DNA]</scope>
    <source>
        <strain evidence="2 3">1F146</strain>
    </source>
</reference>
<proteinExistence type="predicted"/>
<evidence type="ECO:0000313" key="2">
    <source>
        <dbReference type="EMBL" id="MEZ8211469.1"/>
    </source>
</evidence>
<name>A0ABV4MPH3_9VIBR</name>